<protein>
    <submittedName>
        <fullName evidence="3">NADP-dependent oxidoreductase</fullName>
    </submittedName>
</protein>
<dbReference type="InterPro" id="IPR036291">
    <property type="entry name" value="NAD(P)-bd_dom_sf"/>
</dbReference>
<gene>
    <name evidence="3" type="ORF">GCM10007036_30720</name>
</gene>
<dbReference type="AlphaFoldDB" id="A0A917I8X9"/>
<dbReference type="SUPFAM" id="SSF51735">
    <property type="entry name" value="NAD(P)-binding Rossmann-fold domains"/>
    <property type="match status" value="1"/>
</dbReference>
<feature type="domain" description="Enoyl reductase (ER)" evidence="2">
    <location>
        <begin position="25"/>
        <end position="340"/>
    </location>
</feature>
<dbReference type="FunFam" id="3.40.50.720:FF:000121">
    <property type="entry name" value="Prostaglandin reductase 2"/>
    <property type="match status" value="1"/>
</dbReference>
<evidence type="ECO:0000313" key="3">
    <source>
        <dbReference type="EMBL" id="GGH24355.1"/>
    </source>
</evidence>
<dbReference type="InterPro" id="IPR045010">
    <property type="entry name" value="MDR_fam"/>
</dbReference>
<keyword evidence="4" id="KW-1185">Reference proteome</keyword>
<dbReference type="EMBL" id="BMES01000002">
    <property type="protein sequence ID" value="GGH24355.1"/>
    <property type="molecule type" value="Genomic_DNA"/>
</dbReference>
<dbReference type="Gene3D" id="3.40.50.720">
    <property type="entry name" value="NAD(P)-binding Rossmann-like Domain"/>
    <property type="match status" value="1"/>
</dbReference>
<comment type="caution">
    <text evidence="3">The sequence shown here is derived from an EMBL/GenBank/DDBJ whole genome shotgun (WGS) entry which is preliminary data.</text>
</comment>
<dbReference type="PANTHER" id="PTHR43205:SF42">
    <property type="entry name" value="ALCOHOL DEHYDROGENASE, ZINC-CONTAINING (AFU_ORTHOLOGUE AFUA_7G04530)"/>
    <property type="match status" value="1"/>
</dbReference>
<reference evidence="3" key="2">
    <citation type="submission" date="2020-09" db="EMBL/GenBank/DDBJ databases">
        <authorList>
            <person name="Sun Q."/>
            <person name="Zhou Y."/>
        </authorList>
    </citation>
    <scope>NUCLEOTIDE SEQUENCE</scope>
    <source>
        <strain evidence="3">CGMCC 1.12214</strain>
    </source>
</reference>
<keyword evidence="1" id="KW-0560">Oxidoreductase</keyword>
<evidence type="ECO:0000256" key="1">
    <source>
        <dbReference type="ARBA" id="ARBA00023002"/>
    </source>
</evidence>
<dbReference type="SMART" id="SM00829">
    <property type="entry name" value="PKS_ER"/>
    <property type="match status" value="1"/>
</dbReference>
<dbReference type="Pfam" id="PF16884">
    <property type="entry name" value="ADH_N_2"/>
    <property type="match status" value="1"/>
</dbReference>
<dbReference type="InterPro" id="IPR011032">
    <property type="entry name" value="GroES-like_sf"/>
</dbReference>
<sequence>MPTDIPTYSTPGENRQVLLARRPAGVPQASDFELASASVPEPGNGEILVRNVYLSVDPAQRGWASAEANYSAPVPLGGPMRALAVGVVQESRHPDFKAGDALYGWFGWQDYAVATPAQVIHRATQDLPLAAFGSLLGINGVTAYLALTELGRPREGDTLVVSTAAGSVGSFVGQIGRNLGARAIGLTGDDRKVALCRERYGYADAINYKTADLDAAVAKAAPDGVNVYFDNTGGSILDTVLRRMAIGGRIVQCGTASVASWNPLPTGPRNEREIMLRRLVWSGFVIFDHMARYAAACDDLARLCKAGTLTYDIDLAQGIEEAPGAIASLYAGENLGKKLIFIG</sequence>
<dbReference type="GO" id="GO:0016628">
    <property type="term" value="F:oxidoreductase activity, acting on the CH-CH group of donors, NAD or NADP as acceptor"/>
    <property type="evidence" value="ECO:0007669"/>
    <property type="project" value="InterPro"/>
</dbReference>
<dbReference type="InterPro" id="IPR020843">
    <property type="entry name" value="ER"/>
</dbReference>
<dbReference type="InterPro" id="IPR013149">
    <property type="entry name" value="ADH-like_C"/>
</dbReference>
<dbReference type="SUPFAM" id="SSF50129">
    <property type="entry name" value="GroES-like"/>
    <property type="match status" value="1"/>
</dbReference>
<organism evidence="3 4">
    <name type="scientific">Alsobacter metallidurans</name>
    <dbReference type="NCBI Taxonomy" id="340221"/>
    <lineage>
        <taxon>Bacteria</taxon>
        <taxon>Pseudomonadati</taxon>
        <taxon>Pseudomonadota</taxon>
        <taxon>Alphaproteobacteria</taxon>
        <taxon>Hyphomicrobiales</taxon>
        <taxon>Alsobacteraceae</taxon>
        <taxon>Alsobacter</taxon>
    </lineage>
</organism>
<name>A0A917I8X9_9HYPH</name>
<dbReference type="CDD" id="cd05288">
    <property type="entry name" value="PGDH"/>
    <property type="match status" value="1"/>
</dbReference>
<reference evidence="3" key="1">
    <citation type="journal article" date="2014" name="Int. J. Syst. Evol. Microbiol.">
        <title>Complete genome sequence of Corynebacterium casei LMG S-19264T (=DSM 44701T), isolated from a smear-ripened cheese.</title>
        <authorList>
            <consortium name="US DOE Joint Genome Institute (JGI-PGF)"/>
            <person name="Walter F."/>
            <person name="Albersmeier A."/>
            <person name="Kalinowski J."/>
            <person name="Ruckert C."/>
        </authorList>
    </citation>
    <scope>NUCLEOTIDE SEQUENCE</scope>
    <source>
        <strain evidence="3">CGMCC 1.12214</strain>
    </source>
</reference>
<dbReference type="InterPro" id="IPR041694">
    <property type="entry name" value="ADH_N_2"/>
</dbReference>
<dbReference type="PANTHER" id="PTHR43205">
    <property type="entry name" value="PROSTAGLANDIN REDUCTASE"/>
    <property type="match status" value="1"/>
</dbReference>
<evidence type="ECO:0000259" key="2">
    <source>
        <dbReference type="SMART" id="SM00829"/>
    </source>
</evidence>
<evidence type="ECO:0000313" key="4">
    <source>
        <dbReference type="Proteomes" id="UP000603912"/>
    </source>
</evidence>
<accession>A0A917I8X9</accession>
<dbReference type="Pfam" id="PF00107">
    <property type="entry name" value="ADH_zinc_N"/>
    <property type="match status" value="1"/>
</dbReference>
<dbReference type="RefSeq" id="WP_188518602.1">
    <property type="nucleotide sequence ID" value="NZ_BMES01000002.1"/>
</dbReference>
<dbReference type="Gene3D" id="3.90.180.10">
    <property type="entry name" value="Medium-chain alcohol dehydrogenases, catalytic domain"/>
    <property type="match status" value="1"/>
</dbReference>
<proteinExistence type="predicted"/>
<dbReference type="Proteomes" id="UP000603912">
    <property type="component" value="Unassembled WGS sequence"/>
</dbReference>